<reference evidence="2 3" key="1">
    <citation type="submission" date="2017-10" db="EMBL/GenBank/DDBJ databases">
        <title>The new phylogeny of genus Mycobacterium.</title>
        <authorList>
            <person name="Tortoli E."/>
            <person name="Trovato A."/>
            <person name="Cirillo D.M."/>
        </authorList>
    </citation>
    <scope>NUCLEOTIDE SEQUENCE [LARGE SCALE GENOMIC DNA]</scope>
    <source>
        <strain evidence="2 3">IP141170001</strain>
    </source>
</reference>
<evidence type="ECO:0000313" key="2">
    <source>
        <dbReference type="EMBL" id="PEG55917.1"/>
    </source>
</evidence>
<keyword evidence="2" id="KW-0808">Transferase</keyword>
<dbReference type="RefSeq" id="WP_073856739.1">
    <property type="nucleotide sequence ID" value="NZ_BAAATC010000008.1"/>
</dbReference>
<proteinExistence type="predicted"/>
<dbReference type="InterPro" id="IPR016181">
    <property type="entry name" value="Acyl_CoA_acyltransferase"/>
</dbReference>
<evidence type="ECO:0000313" key="3">
    <source>
        <dbReference type="Proteomes" id="UP000220340"/>
    </source>
</evidence>
<dbReference type="Pfam" id="PF13480">
    <property type="entry name" value="Acetyltransf_6"/>
    <property type="match status" value="1"/>
</dbReference>
<dbReference type="Gene3D" id="3.40.630.30">
    <property type="match status" value="1"/>
</dbReference>
<dbReference type="InterPro" id="IPR038740">
    <property type="entry name" value="BioF2-like_GNAT_dom"/>
</dbReference>
<feature type="domain" description="BioF2-like acetyltransferase" evidence="1">
    <location>
        <begin position="165"/>
        <end position="308"/>
    </location>
</feature>
<comment type="caution">
    <text evidence="2">The sequence shown here is derived from an EMBL/GenBank/DDBJ whole genome shotgun (WGS) entry which is preliminary data.</text>
</comment>
<protein>
    <submittedName>
        <fullName evidence="2">GNAT family N-acetyltransferase</fullName>
    </submittedName>
</protein>
<gene>
    <name evidence="2" type="ORF">CRI78_02710</name>
</gene>
<name>A0A1Q4HDD6_9MYCO</name>
<keyword evidence="3" id="KW-1185">Reference proteome</keyword>
<evidence type="ECO:0000259" key="1">
    <source>
        <dbReference type="Pfam" id="PF13480"/>
    </source>
</evidence>
<dbReference type="STRING" id="1801.BRW64_13450"/>
<organism evidence="2 3">
    <name type="scientific">Mycolicibacterium diernhoferi</name>
    <dbReference type="NCBI Taxonomy" id="1801"/>
    <lineage>
        <taxon>Bacteria</taxon>
        <taxon>Bacillati</taxon>
        <taxon>Actinomycetota</taxon>
        <taxon>Actinomycetes</taxon>
        <taxon>Mycobacteriales</taxon>
        <taxon>Mycobacteriaceae</taxon>
        <taxon>Mycolicibacterium</taxon>
    </lineage>
</organism>
<accession>A0A1Q4HDD6</accession>
<dbReference type="SUPFAM" id="SSF55729">
    <property type="entry name" value="Acyl-CoA N-acyltransferases (Nat)"/>
    <property type="match status" value="1"/>
</dbReference>
<sequence length="372" mass="40627">MTGETNPSPGGGARSRLVPFAELSVQEIDAWHELRADNPALDSPYFHPGFAAAVQASGRPVSVVVVRDSAGAVSGLLPGHRQGAVLQPVGWPGADFQGPVFATGRAPSPAELLADGLRVVEFDHLVRPGPDFDPCIISSEPSPCIDTSGGLDDYLGRASRSGKDKMKEARRCLAKAERDYGPVRFAIDVVDQDGLTRLIELKRDQYRATGSRDYFAQSGHIQLMHRLLHTREPAFGGVLSTVHIGDCLMAAHFGIRSDHVLHWWFPVYDPVYAQLSPGWILLREVIAAAPELGIRRIDLGRGYDEYKRRASTGGTSVHRAFITNSSTRRMLHSGRHAVVNTVKMSPLAPGLRKVTRRMRGVKLSGRLRSPQP</sequence>
<dbReference type="GO" id="GO:0016740">
    <property type="term" value="F:transferase activity"/>
    <property type="evidence" value="ECO:0007669"/>
    <property type="project" value="UniProtKB-KW"/>
</dbReference>
<dbReference type="Proteomes" id="UP000220340">
    <property type="component" value="Unassembled WGS sequence"/>
</dbReference>
<dbReference type="AlphaFoldDB" id="A0A1Q4HDD6"/>
<dbReference type="OrthoDB" id="4700839at2"/>
<dbReference type="EMBL" id="PDCR01000003">
    <property type="protein sequence ID" value="PEG55917.1"/>
    <property type="molecule type" value="Genomic_DNA"/>
</dbReference>